<dbReference type="RefSeq" id="WP_145392790.1">
    <property type="nucleotide sequence ID" value="NZ_CP037423.1"/>
</dbReference>
<dbReference type="Pfam" id="PF01149">
    <property type="entry name" value="Fapy_DNA_glyco"/>
    <property type="match status" value="1"/>
</dbReference>
<evidence type="ECO:0000256" key="15">
    <source>
        <dbReference type="ARBA" id="ARBA00023239"/>
    </source>
</evidence>
<proteinExistence type="inferred from homology"/>
<comment type="catalytic activity">
    <reaction evidence="1">
        <text>Hydrolysis of DNA containing ring-opened 7-methylguanine residues, releasing 2,6-diamino-4-hydroxy-5-(N-methyl)formamidopyrimidine.</text>
        <dbReference type="EC" id="3.2.2.23"/>
    </reaction>
</comment>
<evidence type="ECO:0000256" key="5">
    <source>
        <dbReference type="ARBA" id="ARBA00012024"/>
    </source>
</evidence>
<dbReference type="EC" id="4.2.99.18" evidence="6"/>
<dbReference type="PANTHER" id="PTHR22993:SF9">
    <property type="entry name" value="FORMAMIDOPYRIMIDINE-DNA GLYCOSYLASE"/>
    <property type="match status" value="1"/>
</dbReference>
<evidence type="ECO:0000256" key="12">
    <source>
        <dbReference type="ARBA" id="ARBA00022833"/>
    </source>
</evidence>
<dbReference type="SUPFAM" id="SSF57716">
    <property type="entry name" value="Glucocorticoid receptor-like (DNA-binding domain)"/>
    <property type="match status" value="1"/>
</dbReference>
<comment type="catalytic activity">
    <reaction evidence="19">
        <text>2'-deoxyribonucleotide-(2'-deoxyribose 5'-phosphate)-2'-deoxyribonucleotide-DNA = a 3'-end 2'-deoxyribonucleotide-(2,3-dehydro-2,3-deoxyribose 5'-phosphate)-DNA + a 5'-end 5'-phospho-2'-deoxyribonucleoside-DNA + H(+)</text>
        <dbReference type="Rhea" id="RHEA:66592"/>
        <dbReference type="Rhea" id="RHEA-COMP:13180"/>
        <dbReference type="Rhea" id="RHEA-COMP:16897"/>
        <dbReference type="Rhea" id="RHEA-COMP:17067"/>
        <dbReference type="ChEBI" id="CHEBI:15378"/>
        <dbReference type="ChEBI" id="CHEBI:136412"/>
        <dbReference type="ChEBI" id="CHEBI:157695"/>
        <dbReference type="ChEBI" id="CHEBI:167181"/>
        <dbReference type="EC" id="4.2.99.18"/>
    </reaction>
</comment>
<evidence type="ECO:0000256" key="8">
    <source>
        <dbReference type="ARBA" id="ARBA00022723"/>
    </source>
</evidence>
<dbReference type="Pfam" id="PF06831">
    <property type="entry name" value="H2TH"/>
    <property type="match status" value="1"/>
</dbReference>
<dbReference type="OrthoDB" id="9800855at2"/>
<evidence type="ECO:0000256" key="6">
    <source>
        <dbReference type="ARBA" id="ARBA00012720"/>
    </source>
</evidence>
<keyword evidence="15" id="KW-0456">Lyase</keyword>
<evidence type="ECO:0000256" key="13">
    <source>
        <dbReference type="ARBA" id="ARBA00023125"/>
    </source>
</evidence>
<dbReference type="SUPFAM" id="SSF46946">
    <property type="entry name" value="S13-like H2TH domain"/>
    <property type="match status" value="1"/>
</dbReference>
<evidence type="ECO:0000256" key="7">
    <source>
        <dbReference type="ARBA" id="ARBA00016240"/>
    </source>
</evidence>
<feature type="domain" description="Formamidopyrimidine-DNA glycosylase catalytic" evidence="22">
    <location>
        <begin position="2"/>
        <end position="117"/>
    </location>
</feature>
<accession>A0A518I0N0</accession>
<name>A0A518I0N0_9BACT</name>
<dbReference type="NCBIfam" id="NF002211">
    <property type="entry name" value="PRK01103.1"/>
    <property type="match status" value="1"/>
</dbReference>
<dbReference type="GO" id="GO:0140078">
    <property type="term" value="F:class I DNA-(apurinic or apyrimidinic site) endonuclease activity"/>
    <property type="evidence" value="ECO:0007669"/>
    <property type="project" value="UniProtKB-EC"/>
</dbReference>
<dbReference type="PANTHER" id="PTHR22993">
    <property type="entry name" value="FORMAMIDOPYRIMIDINE-DNA GLYCOSYLASE"/>
    <property type="match status" value="1"/>
</dbReference>
<evidence type="ECO:0000256" key="4">
    <source>
        <dbReference type="ARBA" id="ARBA00011245"/>
    </source>
</evidence>
<evidence type="ECO:0000256" key="1">
    <source>
        <dbReference type="ARBA" id="ARBA00001668"/>
    </source>
</evidence>
<comment type="subunit">
    <text evidence="4">Monomer.</text>
</comment>
<dbReference type="GO" id="GO:0003684">
    <property type="term" value="F:damaged DNA binding"/>
    <property type="evidence" value="ECO:0007669"/>
    <property type="project" value="InterPro"/>
</dbReference>
<evidence type="ECO:0000259" key="22">
    <source>
        <dbReference type="PROSITE" id="PS51068"/>
    </source>
</evidence>
<dbReference type="Gene3D" id="3.20.190.10">
    <property type="entry name" value="MutM-like, N-terminal"/>
    <property type="match status" value="1"/>
</dbReference>
<keyword evidence="12" id="KW-0862">Zinc</keyword>
<dbReference type="InterPro" id="IPR000214">
    <property type="entry name" value="Znf_DNA_glyclase/AP_lyase"/>
</dbReference>
<evidence type="ECO:0000256" key="20">
    <source>
        <dbReference type="PROSITE-ProRule" id="PRU00391"/>
    </source>
</evidence>
<dbReference type="PROSITE" id="PS51068">
    <property type="entry name" value="FPG_CAT"/>
    <property type="match status" value="1"/>
</dbReference>
<dbReference type="AlphaFoldDB" id="A0A518I0N0"/>
<dbReference type="InterPro" id="IPR012319">
    <property type="entry name" value="FPG_cat"/>
</dbReference>
<dbReference type="EC" id="3.2.2.23" evidence="5"/>
<evidence type="ECO:0000313" key="23">
    <source>
        <dbReference type="EMBL" id="QDV46660.1"/>
    </source>
</evidence>
<evidence type="ECO:0000256" key="14">
    <source>
        <dbReference type="ARBA" id="ARBA00023204"/>
    </source>
</evidence>
<organism evidence="23 24">
    <name type="scientific">Stieleria neptunia</name>
    <dbReference type="NCBI Taxonomy" id="2527979"/>
    <lineage>
        <taxon>Bacteria</taxon>
        <taxon>Pseudomonadati</taxon>
        <taxon>Planctomycetota</taxon>
        <taxon>Planctomycetia</taxon>
        <taxon>Pirellulales</taxon>
        <taxon>Pirellulaceae</taxon>
        <taxon>Stieleria</taxon>
    </lineage>
</organism>
<dbReference type="Gene3D" id="1.10.8.50">
    <property type="match status" value="1"/>
</dbReference>
<dbReference type="PROSITE" id="PS51066">
    <property type="entry name" value="ZF_FPG_2"/>
    <property type="match status" value="1"/>
</dbReference>
<keyword evidence="17 23" id="KW-0326">Glycosidase</keyword>
<evidence type="ECO:0000256" key="11">
    <source>
        <dbReference type="ARBA" id="ARBA00022801"/>
    </source>
</evidence>
<dbReference type="EMBL" id="CP037423">
    <property type="protein sequence ID" value="QDV46660.1"/>
    <property type="molecule type" value="Genomic_DNA"/>
</dbReference>
<keyword evidence="11 23" id="KW-0378">Hydrolase</keyword>
<dbReference type="GO" id="GO:0034039">
    <property type="term" value="F:8-oxo-7,8-dihydroguanine DNA N-glycosylase activity"/>
    <property type="evidence" value="ECO:0007669"/>
    <property type="project" value="TreeGrafter"/>
</dbReference>
<dbReference type="SUPFAM" id="SSF81624">
    <property type="entry name" value="N-terminal domain of MutM-like DNA repair proteins"/>
    <property type="match status" value="1"/>
</dbReference>
<keyword evidence="9" id="KW-0227">DNA damage</keyword>
<comment type="similarity">
    <text evidence="3">Belongs to the FPG family.</text>
</comment>
<dbReference type="InterPro" id="IPR015886">
    <property type="entry name" value="H2TH_FPG"/>
</dbReference>
<dbReference type="KEGG" id="snep:Enr13x_65690"/>
<evidence type="ECO:0000256" key="3">
    <source>
        <dbReference type="ARBA" id="ARBA00009409"/>
    </source>
</evidence>
<keyword evidence="16" id="KW-0511">Multifunctional enzyme</keyword>
<evidence type="ECO:0000313" key="24">
    <source>
        <dbReference type="Proteomes" id="UP000319004"/>
    </source>
</evidence>
<dbReference type="InterPro" id="IPR010979">
    <property type="entry name" value="Ribosomal_uS13-like_H2TH"/>
</dbReference>
<gene>
    <name evidence="23" type="primary">mutM</name>
    <name evidence="23" type="ORF">Enr13x_65690</name>
</gene>
<feature type="domain" description="FPG-type" evidence="21">
    <location>
        <begin position="241"/>
        <end position="276"/>
    </location>
</feature>
<keyword evidence="24" id="KW-1185">Reference proteome</keyword>
<evidence type="ECO:0000256" key="2">
    <source>
        <dbReference type="ARBA" id="ARBA00001947"/>
    </source>
</evidence>
<dbReference type="SMART" id="SM00898">
    <property type="entry name" value="Fapy_DNA_glyco"/>
    <property type="match status" value="1"/>
</dbReference>
<keyword evidence="10 20" id="KW-0863">Zinc-finger</keyword>
<reference evidence="23 24" key="1">
    <citation type="submission" date="2019-03" db="EMBL/GenBank/DDBJ databases">
        <title>Deep-cultivation of Planctomycetes and their phenomic and genomic characterization uncovers novel biology.</title>
        <authorList>
            <person name="Wiegand S."/>
            <person name="Jogler M."/>
            <person name="Boedeker C."/>
            <person name="Pinto D."/>
            <person name="Vollmers J."/>
            <person name="Rivas-Marin E."/>
            <person name="Kohn T."/>
            <person name="Peeters S.H."/>
            <person name="Heuer A."/>
            <person name="Rast P."/>
            <person name="Oberbeckmann S."/>
            <person name="Bunk B."/>
            <person name="Jeske O."/>
            <person name="Meyerdierks A."/>
            <person name="Storesund J.E."/>
            <person name="Kallscheuer N."/>
            <person name="Luecker S."/>
            <person name="Lage O.M."/>
            <person name="Pohl T."/>
            <person name="Merkel B.J."/>
            <person name="Hornburger P."/>
            <person name="Mueller R.-W."/>
            <person name="Bruemmer F."/>
            <person name="Labrenz M."/>
            <person name="Spormann A.M."/>
            <person name="Op den Camp H."/>
            <person name="Overmann J."/>
            <person name="Amann R."/>
            <person name="Jetten M.S.M."/>
            <person name="Mascher T."/>
            <person name="Medema M.H."/>
            <person name="Devos D.P."/>
            <person name="Kaster A.-K."/>
            <person name="Ovreas L."/>
            <person name="Rohde M."/>
            <person name="Galperin M.Y."/>
            <person name="Jogler C."/>
        </authorList>
    </citation>
    <scope>NUCLEOTIDE SEQUENCE [LARGE SCALE GENOMIC DNA]</scope>
    <source>
        <strain evidence="23 24">Enr13</strain>
    </source>
</reference>
<evidence type="ECO:0000256" key="17">
    <source>
        <dbReference type="ARBA" id="ARBA00023295"/>
    </source>
</evidence>
<dbReference type="SMART" id="SM01232">
    <property type="entry name" value="H2TH"/>
    <property type="match status" value="1"/>
</dbReference>
<evidence type="ECO:0000256" key="9">
    <source>
        <dbReference type="ARBA" id="ARBA00022763"/>
    </source>
</evidence>
<keyword evidence="14" id="KW-0234">DNA repair</keyword>
<evidence type="ECO:0000256" key="10">
    <source>
        <dbReference type="ARBA" id="ARBA00022771"/>
    </source>
</evidence>
<evidence type="ECO:0000256" key="18">
    <source>
        <dbReference type="ARBA" id="ARBA00030638"/>
    </source>
</evidence>
<dbReference type="GO" id="GO:0006284">
    <property type="term" value="P:base-excision repair"/>
    <property type="evidence" value="ECO:0007669"/>
    <property type="project" value="InterPro"/>
</dbReference>
<dbReference type="InterPro" id="IPR020629">
    <property type="entry name" value="FPG_Glyclase"/>
</dbReference>
<keyword evidence="8" id="KW-0479">Metal-binding</keyword>
<evidence type="ECO:0000256" key="16">
    <source>
        <dbReference type="ARBA" id="ARBA00023268"/>
    </source>
</evidence>
<dbReference type="Proteomes" id="UP000319004">
    <property type="component" value="Chromosome"/>
</dbReference>
<dbReference type="GO" id="GO:0008270">
    <property type="term" value="F:zinc ion binding"/>
    <property type="evidence" value="ECO:0007669"/>
    <property type="project" value="UniProtKB-KW"/>
</dbReference>
<dbReference type="InterPro" id="IPR035937">
    <property type="entry name" value="FPG_N"/>
</dbReference>
<evidence type="ECO:0000256" key="19">
    <source>
        <dbReference type="ARBA" id="ARBA00044632"/>
    </source>
</evidence>
<dbReference type="FunFam" id="1.10.8.50:FF:000003">
    <property type="entry name" value="Formamidopyrimidine-DNA glycosylase"/>
    <property type="match status" value="1"/>
</dbReference>
<evidence type="ECO:0000259" key="21">
    <source>
        <dbReference type="PROSITE" id="PS51066"/>
    </source>
</evidence>
<dbReference type="CDD" id="cd08966">
    <property type="entry name" value="EcFpg-like_N"/>
    <property type="match status" value="1"/>
</dbReference>
<sequence length="299" mass="33371">MPELPEVETMRRGISPIVGQRIRAAERPPCERKPIVFEPAIGPFDRRVRGRRITGIDRLGKRVIIELENAQAIVIEPRMTGLVLLSDPPGPEHLRLRLILDGDAAAEMLFWDRRGLGTVRLLTADQLRRDVRDRLGPDATRITAEQLRENLRHSRRVIKVALLDQAAVAGIGNLYAAEILFVAGVDPRTRCDKLSRPQWERLHAGIGLVLGEAIEHEGSTLSDGTYRNALNNEGSYQNYHRVYDRAGLGCGRCSVGKIRRIVQGQRSTFFCPICQRKTGRHGSVGEIEVSRSVAEAVQS</sequence>
<protein>
    <recommendedName>
        <fullName evidence="7">Formamidopyrimidine-DNA glycosylase</fullName>
        <ecNumber evidence="5">3.2.2.23</ecNumber>
        <ecNumber evidence="6">4.2.99.18</ecNumber>
    </recommendedName>
    <alternativeName>
        <fullName evidence="18">DNA-(apurinic or apyrimidinic site) lyase MutM</fullName>
    </alternativeName>
</protein>
<keyword evidence="13" id="KW-0238">DNA-binding</keyword>
<comment type="cofactor">
    <cofactor evidence="2">
        <name>Zn(2+)</name>
        <dbReference type="ChEBI" id="CHEBI:29105"/>
    </cofactor>
</comment>